<proteinExistence type="predicted"/>
<evidence type="ECO:0000313" key="1">
    <source>
        <dbReference type="EMBL" id="KAL2472422.1"/>
    </source>
</evidence>
<keyword evidence="2" id="KW-1185">Reference proteome</keyword>
<gene>
    <name evidence="1" type="ORF">Adt_40558</name>
</gene>
<comment type="caution">
    <text evidence="1">The sequence shown here is derived from an EMBL/GenBank/DDBJ whole genome shotgun (WGS) entry which is preliminary data.</text>
</comment>
<name>A0ABD1Q8D9_9LAMI</name>
<accession>A0ABD1Q8D9</accession>
<dbReference type="AlphaFoldDB" id="A0ABD1Q8D9"/>
<sequence length="232" mass="26217">MRELESRLVRVINGRCDHIETKLYRLLKLVESGASQPQGGEFQSDKSGFQSETRRFNTYSPHHEDNIPEENKGGEEDCVFEAVVENSVNVEDCTYEVQGEWRRGSTGQGMLSNPSTAIVVYQEMPRILIPDSKHRLGEHEPVDVVMSNQPEQSAENCPKVGAGDQENQDNVKFTPNSFFNSGSELETFSDQELQQFMTTRDTFNPNTFDAVPMYYFVVGCCCSKFVGLVSIY</sequence>
<dbReference type="Proteomes" id="UP001604336">
    <property type="component" value="Unassembled WGS sequence"/>
</dbReference>
<reference evidence="2" key="1">
    <citation type="submission" date="2024-07" db="EMBL/GenBank/DDBJ databases">
        <title>Two chromosome-level genome assemblies of Korean endemic species Abeliophyllum distichum and Forsythia ovata (Oleaceae).</title>
        <authorList>
            <person name="Jang H."/>
        </authorList>
    </citation>
    <scope>NUCLEOTIDE SEQUENCE [LARGE SCALE GENOMIC DNA]</scope>
</reference>
<dbReference type="EMBL" id="JBFOLK010000012">
    <property type="protein sequence ID" value="KAL2472422.1"/>
    <property type="molecule type" value="Genomic_DNA"/>
</dbReference>
<evidence type="ECO:0000313" key="2">
    <source>
        <dbReference type="Proteomes" id="UP001604336"/>
    </source>
</evidence>
<protein>
    <submittedName>
        <fullName evidence="1">Uncharacterized protein</fullName>
    </submittedName>
</protein>
<organism evidence="1 2">
    <name type="scientific">Abeliophyllum distichum</name>
    <dbReference type="NCBI Taxonomy" id="126358"/>
    <lineage>
        <taxon>Eukaryota</taxon>
        <taxon>Viridiplantae</taxon>
        <taxon>Streptophyta</taxon>
        <taxon>Embryophyta</taxon>
        <taxon>Tracheophyta</taxon>
        <taxon>Spermatophyta</taxon>
        <taxon>Magnoliopsida</taxon>
        <taxon>eudicotyledons</taxon>
        <taxon>Gunneridae</taxon>
        <taxon>Pentapetalae</taxon>
        <taxon>asterids</taxon>
        <taxon>lamiids</taxon>
        <taxon>Lamiales</taxon>
        <taxon>Oleaceae</taxon>
        <taxon>Forsythieae</taxon>
        <taxon>Abeliophyllum</taxon>
    </lineage>
</organism>